<feature type="domain" description="ATPase AAA-type core" evidence="1">
    <location>
        <begin position="23"/>
        <end position="90"/>
    </location>
</feature>
<dbReference type="Pfam" id="PF13304">
    <property type="entry name" value="AAA_21"/>
    <property type="match status" value="2"/>
</dbReference>
<keyword evidence="3" id="KW-1185">Reference proteome</keyword>
<dbReference type="AlphaFoldDB" id="A0A2K8UGN6"/>
<reference evidence="2 3" key="1">
    <citation type="submission" date="2017-03" db="EMBL/GenBank/DDBJ databases">
        <title>Complete genome sequence of Candidatus 'Thiodictyon syntrophicum' sp. nov. strain Cad16T, a photolithoautotroph purple sulfur bacterium isolated from an alpine meromictic lake.</title>
        <authorList>
            <person name="Luedin S.M."/>
            <person name="Pothier J.F."/>
            <person name="Danza F."/>
            <person name="Storelli N."/>
            <person name="Wittwer M."/>
            <person name="Tonolla M."/>
        </authorList>
    </citation>
    <scope>NUCLEOTIDE SEQUENCE [LARGE SCALE GENOMIC DNA]</scope>
    <source>
        <strain evidence="2 3">Cad16T</strain>
    </source>
</reference>
<dbReference type="PANTHER" id="PTHR32182">
    <property type="entry name" value="DNA REPLICATION AND REPAIR PROTEIN RECF"/>
    <property type="match status" value="1"/>
</dbReference>
<protein>
    <recommendedName>
        <fullName evidence="1">ATPase AAA-type core domain-containing protein</fullName>
    </recommendedName>
</protein>
<sequence length="437" mass="47600">MLTTLRLQGFKNFRDATLALGPLTLLVGTNAAGKSNVRDAFRFLHGIGRGYTLAEIIGEKWGEGGVLQWRGIRGGTREVAFEGRTDFSLYVEFLALYPKEILDERLPPDGSIGGGGAYFINVEVGDNGKPAKVTRERLTFRSLTVFDSHPPDDPILTVPPDPDHLPVRLMMGASQRGSYGQKLNCLSLRPALAQVAENAKARDVRLYAKMVLDGLQSMRFLDLDPEALRRPSLPGQTVLGDKGENLSSVLQAICTKPDLKAALASWIAELTPMDATDFDFPADQQGRILVNLVEKSGGHISAYSASDGTLRFLAMIAALLGPESSRFYFFEELDNGIHPARLHLLLGLIERQAERGTVQMVATTHSPELLALLDRKSLENASLVYRLPGSNEGRIVRILDIPGAADLIAQQDLAKLHSTGWLEDAVYFSAAPGEAAQ</sequence>
<dbReference type="Gene3D" id="3.40.50.300">
    <property type="entry name" value="P-loop containing nucleotide triphosphate hydrolases"/>
    <property type="match status" value="2"/>
</dbReference>
<feature type="domain" description="ATPase AAA-type core" evidence="1">
    <location>
        <begin position="279"/>
        <end position="371"/>
    </location>
</feature>
<dbReference type="SUPFAM" id="SSF52540">
    <property type="entry name" value="P-loop containing nucleoside triphosphate hydrolases"/>
    <property type="match status" value="1"/>
</dbReference>
<accession>A0A2K8UGN6</accession>
<evidence type="ECO:0000313" key="2">
    <source>
        <dbReference type="EMBL" id="AUB84629.1"/>
    </source>
</evidence>
<dbReference type="GO" id="GO:0000731">
    <property type="term" value="P:DNA synthesis involved in DNA repair"/>
    <property type="evidence" value="ECO:0007669"/>
    <property type="project" value="TreeGrafter"/>
</dbReference>
<evidence type="ECO:0000313" key="3">
    <source>
        <dbReference type="Proteomes" id="UP000232638"/>
    </source>
</evidence>
<dbReference type="Proteomes" id="UP000232638">
    <property type="component" value="Chromosome"/>
</dbReference>
<dbReference type="EMBL" id="CP020370">
    <property type="protein sequence ID" value="AUB84629.1"/>
    <property type="molecule type" value="Genomic_DNA"/>
</dbReference>
<name>A0A2K8UGN6_9GAMM</name>
<dbReference type="InterPro" id="IPR027417">
    <property type="entry name" value="P-loop_NTPase"/>
</dbReference>
<dbReference type="InterPro" id="IPR014555">
    <property type="entry name" value="RecF-like"/>
</dbReference>
<dbReference type="PANTHER" id="PTHR32182:SF22">
    <property type="entry name" value="ATP-DEPENDENT ENDONUCLEASE, OLD FAMILY-RELATED"/>
    <property type="match status" value="1"/>
</dbReference>
<dbReference type="GO" id="GO:0005524">
    <property type="term" value="F:ATP binding"/>
    <property type="evidence" value="ECO:0007669"/>
    <property type="project" value="InterPro"/>
</dbReference>
<dbReference type="InterPro" id="IPR003959">
    <property type="entry name" value="ATPase_AAA_core"/>
</dbReference>
<proteinExistence type="predicted"/>
<gene>
    <name evidence="2" type="ORF">THSYN_03395</name>
</gene>
<evidence type="ECO:0000259" key="1">
    <source>
        <dbReference type="Pfam" id="PF13304"/>
    </source>
</evidence>
<dbReference type="OrthoDB" id="104167at2"/>
<dbReference type="GO" id="GO:0006302">
    <property type="term" value="P:double-strand break repair"/>
    <property type="evidence" value="ECO:0007669"/>
    <property type="project" value="TreeGrafter"/>
</dbReference>
<organism evidence="2 3">
    <name type="scientific">Candidatus Thiodictyon syntrophicum</name>
    <dbReference type="NCBI Taxonomy" id="1166950"/>
    <lineage>
        <taxon>Bacteria</taxon>
        <taxon>Pseudomonadati</taxon>
        <taxon>Pseudomonadota</taxon>
        <taxon>Gammaproteobacteria</taxon>
        <taxon>Chromatiales</taxon>
        <taxon>Chromatiaceae</taxon>
        <taxon>Thiodictyon</taxon>
    </lineage>
</organism>
<dbReference type="GO" id="GO:0016887">
    <property type="term" value="F:ATP hydrolysis activity"/>
    <property type="evidence" value="ECO:0007669"/>
    <property type="project" value="InterPro"/>
</dbReference>
<dbReference type="KEGG" id="tsy:THSYN_03395"/>
<dbReference type="PIRSF" id="PIRSF029347">
    <property type="entry name" value="RecF"/>
    <property type="match status" value="1"/>
</dbReference>